<dbReference type="EMBL" id="CAJNOK010070651">
    <property type="protein sequence ID" value="CAF1662298.1"/>
    <property type="molecule type" value="Genomic_DNA"/>
</dbReference>
<dbReference type="Proteomes" id="UP000682733">
    <property type="component" value="Unassembled WGS sequence"/>
</dbReference>
<organism evidence="3 4">
    <name type="scientific">Didymodactylos carnosus</name>
    <dbReference type="NCBI Taxonomy" id="1234261"/>
    <lineage>
        <taxon>Eukaryota</taxon>
        <taxon>Metazoa</taxon>
        <taxon>Spiralia</taxon>
        <taxon>Gnathifera</taxon>
        <taxon>Rotifera</taxon>
        <taxon>Eurotatoria</taxon>
        <taxon>Bdelloidea</taxon>
        <taxon>Philodinida</taxon>
        <taxon>Philodinidae</taxon>
        <taxon>Didymodactylos</taxon>
    </lineage>
</organism>
<accession>A0A8S2Y0V9</accession>
<evidence type="ECO:0000313" key="4">
    <source>
        <dbReference type="Proteomes" id="UP000682733"/>
    </source>
</evidence>
<evidence type="ECO:0000313" key="3">
    <source>
        <dbReference type="EMBL" id="CAF4521942.1"/>
    </source>
</evidence>
<gene>
    <name evidence="2" type="ORF">OVA965_LOCUS45344</name>
    <name evidence="3" type="ORF">TMI583_LOCUS48754</name>
</gene>
<proteinExistence type="predicted"/>
<protein>
    <submittedName>
        <fullName evidence="3">Uncharacterized protein</fullName>
    </submittedName>
</protein>
<feature type="compositionally biased region" description="Basic and acidic residues" evidence="1">
    <location>
        <begin position="32"/>
        <end position="63"/>
    </location>
</feature>
<sequence length="63" mass="7367">FKLSKGDFACVMKVLLENFSENVSDQMASTSNDDKTVEHYHYKSSEQEEEENKLRDTVIQKQH</sequence>
<evidence type="ECO:0000256" key="1">
    <source>
        <dbReference type="SAM" id="MobiDB-lite"/>
    </source>
</evidence>
<dbReference type="Proteomes" id="UP000677228">
    <property type="component" value="Unassembled WGS sequence"/>
</dbReference>
<dbReference type="AlphaFoldDB" id="A0A8S2Y0V9"/>
<feature type="non-terminal residue" evidence="3">
    <location>
        <position position="63"/>
    </location>
</feature>
<comment type="caution">
    <text evidence="3">The sequence shown here is derived from an EMBL/GenBank/DDBJ whole genome shotgun (WGS) entry which is preliminary data.</text>
</comment>
<feature type="non-terminal residue" evidence="3">
    <location>
        <position position="1"/>
    </location>
</feature>
<dbReference type="EMBL" id="CAJOBA010101511">
    <property type="protein sequence ID" value="CAF4521942.1"/>
    <property type="molecule type" value="Genomic_DNA"/>
</dbReference>
<name>A0A8S2Y0V9_9BILA</name>
<feature type="region of interest" description="Disordered" evidence="1">
    <location>
        <begin position="23"/>
        <end position="63"/>
    </location>
</feature>
<reference evidence="3" key="1">
    <citation type="submission" date="2021-02" db="EMBL/GenBank/DDBJ databases">
        <authorList>
            <person name="Nowell W R."/>
        </authorList>
    </citation>
    <scope>NUCLEOTIDE SEQUENCE</scope>
</reference>
<evidence type="ECO:0000313" key="2">
    <source>
        <dbReference type="EMBL" id="CAF1662298.1"/>
    </source>
</evidence>